<reference evidence="9 10" key="1">
    <citation type="submission" date="2019-02" db="EMBL/GenBank/DDBJ databases">
        <title>Sequencing the genomes of 1000 actinobacteria strains.</title>
        <authorList>
            <person name="Klenk H.-P."/>
        </authorList>
    </citation>
    <scope>NUCLEOTIDE SEQUENCE [LARGE SCALE GENOMIC DNA]</scope>
    <source>
        <strain evidence="9 10">DSM 45779</strain>
    </source>
</reference>
<accession>A0A4Q7UQ40</accession>
<comment type="caution">
    <text evidence="9">The sequence shown here is derived from an EMBL/GenBank/DDBJ whole genome shotgun (WGS) entry which is preliminary data.</text>
</comment>
<evidence type="ECO:0000313" key="10">
    <source>
        <dbReference type="Proteomes" id="UP000291591"/>
    </source>
</evidence>
<gene>
    <name evidence="9" type="ORF">EV383_0671</name>
</gene>
<dbReference type="InterPro" id="IPR032816">
    <property type="entry name" value="VTT_dom"/>
</dbReference>
<keyword evidence="5 7" id="KW-1133">Transmembrane helix</keyword>
<feature type="transmembrane region" description="Helical" evidence="7">
    <location>
        <begin position="73"/>
        <end position="98"/>
    </location>
</feature>
<evidence type="ECO:0000256" key="3">
    <source>
        <dbReference type="ARBA" id="ARBA00022475"/>
    </source>
</evidence>
<dbReference type="PANTHER" id="PTHR12677:SF59">
    <property type="entry name" value="GOLGI APPARATUS MEMBRANE PROTEIN TVP38-RELATED"/>
    <property type="match status" value="1"/>
</dbReference>
<evidence type="ECO:0000256" key="1">
    <source>
        <dbReference type="ARBA" id="ARBA00004651"/>
    </source>
</evidence>
<feature type="transmembrane region" description="Helical" evidence="7">
    <location>
        <begin position="157"/>
        <end position="179"/>
    </location>
</feature>
<feature type="transmembrane region" description="Helical" evidence="7">
    <location>
        <begin position="125"/>
        <end position="145"/>
    </location>
</feature>
<proteinExistence type="inferred from homology"/>
<feature type="domain" description="VTT" evidence="8">
    <location>
        <begin position="62"/>
        <end position="177"/>
    </location>
</feature>
<sequence>MRGRRWVRPVLLLVLVAAGGVAVLLLGVPTLDQIRERVDGAGWAGPLVFAALYAGLSLVPAPVGVLSIGAGVLFGLPVGLAAALAGALAGALGAFGLARGMGRAAVADVGGERLGRLDALLRRRGLLAVVGVRLVPLLPFTALNYACGLTAVRLRDYAAGTVLGILPGATAYVAIGAYGASPGSVPFLLGVGGLVVLSVGGLVVARRRRAAGT</sequence>
<keyword evidence="3 7" id="KW-1003">Cell membrane</keyword>
<evidence type="ECO:0000256" key="5">
    <source>
        <dbReference type="ARBA" id="ARBA00022989"/>
    </source>
</evidence>
<evidence type="ECO:0000256" key="7">
    <source>
        <dbReference type="RuleBase" id="RU366058"/>
    </source>
</evidence>
<evidence type="ECO:0000256" key="2">
    <source>
        <dbReference type="ARBA" id="ARBA00008640"/>
    </source>
</evidence>
<comment type="subcellular location">
    <subcellularLocation>
        <location evidence="1 7">Cell membrane</location>
        <topology evidence="1 7">Multi-pass membrane protein</topology>
    </subcellularLocation>
</comment>
<dbReference type="PANTHER" id="PTHR12677">
    <property type="entry name" value="GOLGI APPARATUS MEMBRANE PROTEIN TVP38-RELATED"/>
    <property type="match status" value="1"/>
</dbReference>
<evidence type="ECO:0000256" key="4">
    <source>
        <dbReference type="ARBA" id="ARBA00022692"/>
    </source>
</evidence>
<evidence type="ECO:0000313" key="9">
    <source>
        <dbReference type="EMBL" id="RZT83852.1"/>
    </source>
</evidence>
<feature type="transmembrane region" description="Helical" evidence="7">
    <location>
        <begin position="43"/>
        <end position="66"/>
    </location>
</feature>
<dbReference type="GO" id="GO:0005886">
    <property type="term" value="C:plasma membrane"/>
    <property type="evidence" value="ECO:0007669"/>
    <property type="project" value="UniProtKB-SubCell"/>
</dbReference>
<dbReference type="RefSeq" id="WP_165438218.1">
    <property type="nucleotide sequence ID" value="NZ_SHKL01000001.1"/>
</dbReference>
<organism evidence="9 10">
    <name type="scientific">Pseudonocardia sediminis</name>
    <dbReference type="NCBI Taxonomy" id="1397368"/>
    <lineage>
        <taxon>Bacteria</taxon>
        <taxon>Bacillati</taxon>
        <taxon>Actinomycetota</taxon>
        <taxon>Actinomycetes</taxon>
        <taxon>Pseudonocardiales</taxon>
        <taxon>Pseudonocardiaceae</taxon>
        <taxon>Pseudonocardia</taxon>
    </lineage>
</organism>
<dbReference type="Proteomes" id="UP000291591">
    <property type="component" value="Unassembled WGS sequence"/>
</dbReference>
<keyword evidence="6 7" id="KW-0472">Membrane</keyword>
<evidence type="ECO:0000259" key="8">
    <source>
        <dbReference type="Pfam" id="PF09335"/>
    </source>
</evidence>
<dbReference type="AlphaFoldDB" id="A0A4Q7UQ40"/>
<dbReference type="EMBL" id="SHKL01000001">
    <property type="protein sequence ID" value="RZT83852.1"/>
    <property type="molecule type" value="Genomic_DNA"/>
</dbReference>
<comment type="similarity">
    <text evidence="2 7">Belongs to the TVP38/TMEM64 family.</text>
</comment>
<evidence type="ECO:0000256" key="6">
    <source>
        <dbReference type="ARBA" id="ARBA00023136"/>
    </source>
</evidence>
<name>A0A4Q7UQ40_PSEST</name>
<dbReference type="InterPro" id="IPR015414">
    <property type="entry name" value="TMEM64"/>
</dbReference>
<dbReference type="Pfam" id="PF09335">
    <property type="entry name" value="VTT_dom"/>
    <property type="match status" value="1"/>
</dbReference>
<protein>
    <recommendedName>
        <fullName evidence="7">TVP38/TMEM64 family membrane protein</fullName>
    </recommendedName>
</protein>
<keyword evidence="10" id="KW-1185">Reference proteome</keyword>
<keyword evidence="4 7" id="KW-0812">Transmembrane</keyword>
<feature type="transmembrane region" description="Helical" evidence="7">
    <location>
        <begin position="185"/>
        <end position="205"/>
    </location>
</feature>